<comment type="cofactor">
    <cofactor evidence="8">
        <name>Mg(2+)</name>
        <dbReference type="ChEBI" id="CHEBI:18420"/>
    </cofactor>
    <cofactor evidence="8">
        <name>Mn(2+)</name>
        <dbReference type="ChEBI" id="CHEBI:29035"/>
    </cofactor>
    <text evidence="8">Mg(2+). Can also accept Mn(2+).</text>
</comment>
<evidence type="ECO:0000256" key="6">
    <source>
        <dbReference type="ARBA" id="ARBA00022840"/>
    </source>
</evidence>
<dbReference type="PIRSF" id="PIRSF000722">
    <property type="entry name" value="Acetate_prop_kin"/>
    <property type="match status" value="1"/>
</dbReference>
<feature type="binding site" evidence="8">
    <location>
        <begin position="254"/>
        <end position="256"/>
    </location>
    <ligand>
        <name>ATP</name>
        <dbReference type="ChEBI" id="CHEBI:30616"/>
    </ligand>
</feature>
<keyword evidence="11" id="KW-1185">Reference proteome</keyword>
<reference evidence="10 11" key="1">
    <citation type="submission" date="2016-09" db="EMBL/GenBank/DDBJ databases">
        <title>Alteromonas lipolytica, a new species isolated from sea water.</title>
        <authorList>
            <person name="Wu Y.-H."/>
            <person name="Cheng H."/>
            <person name="Xu X.-W."/>
        </authorList>
    </citation>
    <scope>NUCLEOTIDE SEQUENCE [LARGE SCALE GENOMIC DNA]</scope>
    <source>
        <strain evidence="10 11">JW12</strain>
    </source>
</reference>
<keyword evidence="7 8" id="KW-0460">Magnesium</keyword>
<dbReference type="SUPFAM" id="SSF53067">
    <property type="entry name" value="Actin-like ATPase domain"/>
    <property type="match status" value="2"/>
</dbReference>
<name>A0A1E8F8J1_9ALTE</name>
<feature type="site" description="Transition state stabilizer" evidence="8">
    <location>
        <position position="212"/>
    </location>
</feature>
<feature type="binding site" evidence="8">
    <location>
        <position position="21"/>
    </location>
    <ligand>
        <name>ATP</name>
        <dbReference type="ChEBI" id="CHEBI:30616"/>
    </ligand>
</feature>
<evidence type="ECO:0000256" key="4">
    <source>
        <dbReference type="ARBA" id="ARBA00022741"/>
    </source>
</evidence>
<dbReference type="NCBIfam" id="TIGR00016">
    <property type="entry name" value="ackA"/>
    <property type="match status" value="1"/>
</dbReference>
<evidence type="ECO:0000256" key="9">
    <source>
        <dbReference type="RuleBase" id="RU003835"/>
    </source>
</evidence>
<evidence type="ECO:0000256" key="2">
    <source>
        <dbReference type="ARBA" id="ARBA00022679"/>
    </source>
</evidence>
<comment type="subunit">
    <text evidence="8">Homodimer.</text>
</comment>
<dbReference type="GO" id="GO:0005829">
    <property type="term" value="C:cytosol"/>
    <property type="evidence" value="ECO:0007669"/>
    <property type="project" value="TreeGrafter"/>
</dbReference>
<evidence type="ECO:0000313" key="10">
    <source>
        <dbReference type="EMBL" id="OFI32237.1"/>
    </source>
</evidence>
<evidence type="ECO:0000256" key="1">
    <source>
        <dbReference type="ARBA" id="ARBA00022490"/>
    </source>
</evidence>
<keyword evidence="6 8" id="KW-0067">ATP-binding</keyword>
<keyword evidence="5 8" id="KW-0418">Kinase</keyword>
<dbReference type="PANTHER" id="PTHR21060">
    <property type="entry name" value="ACETATE KINASE"/>
    <property type="match status" value="1"/>
</dbReference>
<evidence type="ECO:0000256" key="7">
    <source>
        <dbReference type="ARBA" id="ARBA00022842"/>
    </source>
</evidence>
<comment type="pathway">
    <text evidence="8">Metabolic intermediate biosynthesis; acetyl-CoA biosynthesis; acetyl-CoA from acetate: step 1/2.</text>
</comment>
<comment type="catalytic activity">
    <reaction evidence="8">
        <text>acetate + ATP = acetyl phosphate + ADP</text>
        <dbReference type="Rhea" id="RHEA:11352"/>
        <dbReference type="ChEBI" id="CHEBI:22191"/>
        <dbReference type="ChEBI" id="CHEBI:30089"/>
        <dbReference type="ChEBI" id="CHEBI:30616"/>
        <dbReference type="ChEBI" id="CHEBI:456216"/>
        <dbReference type="EC" id="2.7.2.1"/>
    </reaction>
</comment>
<organism evidence="10 11">
    <name type="scientific">Alteromonas lipolytica</name>
    <dbReference type="NCBI Taxonomy" id="1856405"/>
    <lineage>
        <taxon>Bacteria</taxon>
        <taxon>Pseudomonadati</taxon>
        <taxon>Pseudomonadota</taxon>
        <taxon>Gammaproteobacteria</taxon>
        <taxon>Alteromonadales</taxon>
        <taxon>Alteromonadaceae</taxon>
        <taxon>Alteromonas/Salinimonas group</taxon>
        <taxon>Alteromonas</taxon>
    </lineage>
</organism>
<dbReference type="PRINTS" id="PR00471">
    <property type="entry name" value="ACETATEKNASE"/>
</dbReference>
<dbReference type="PANTHER" id="PTHR21060:SF21">
    <property type="entry name" value="ACETATE KINASE"/>
    <property type="match status" value="1"/>
</dbReference>
<dbReference type="Pfam" id="PF00871">
    <property type="entry name" value="Acetate_kinase"/>
    <property type="match status" value="1"/>
</dbReference>
<dbReference type="InterPro" id="IPR000890">
    <property type="entry name" value="Aliphatic_acid_kin_short-chain"/>
</dbReference>
<dbReference type="GO" id="GO:0005524">
    <property type="term" value="F:ATP binding"/>
    <property type="evidence" value="ECO:0007669"/>
    <property type="project" value="UniProtKB-KW"/>
</dbReference>
<comment type="caution">
    <text evidence="10">The sequence shown here is derived from an EMBL/GenBank/DDBJ whole genome shotgun (WGS) entry which is preliminary data.</text>
</comment>
<comment type="function">
    <text evidence="8">Catalyzes the formation of acetyl phosphate from acetate and ATP. Can also catalyze the reverse reaction.</text>
</comment>
<feature type="site" description="Transition state stabilizer" evidence="8">
    <location>
        <position position="153"/>
    </location>
</feature>
<feature type="binding site" evidence="8">
    <location>
        <position position="351"/>
    </location>
    <ligand>
        <name>Mg(2+)</name>
        <dbReference type="ChEBI" id="CHEBI:18420"/>
    </ligand>
</feature>
<keyword evidence="4 8" id="KW-0547">Nucleotide-binding</keyword>
<gene>
    <name evidence="8" type="primary">ackA</name>
    <name evidence="10" type="ORF">BFC17_08450</name>
</gene>
<dbReference type="AlphaFoldDB" id="A0A1E8F8J1"/>
<keyword evidence="1 8" id="KW-0963">Cytoplasm</keyword>
<feature type="binding site" evidence="8">
    <location>
        <position position="65"/>
    </location>
    <ligand>
        <name>substrate</name>
    </ligand>
</feature>
<dbReference type="GO" id="GO:0008776">
    <property type="term" value="F:acetate kinase activity"/>
    <property type="evidence" value="ECO:0007669"/>
    <property type="project" value="UniProtKB-UniRule"/>
</dbReference>
<dbReference type="GO" id="GO:0006085">
    <property type="term" value="P:acetyl-CoA biosynthetic process"/>
    <property type="evidence" value="ECO:0007669"/>
    <property type="project" value="UniProtKB-UniRule"/>
</dbReference>
<dbReference type="InterPro" id="IPR004372">
    <property type="entry name" value="Ac/propionate_kinase"/>
</dbReference>
<dbReference type="GO" id="GO:0000287">
    <property type="term" value="F:magnesium ion binding"/>
    <property type="evidence" value="ECO:0007669"/>
    <property type="project" value="UniProtKB-UniRule"/>
</dbReference>
<dbReference type="RefSeq" id="WP_070178706.1">
    <property type="nucleotide sequence ID" value="NZ_BMJR01000010.1"/>
</dbReference>
<evidence type="ECO:0000256" key="8">
    <source>
        <dbReference type="HAMAP-Rule" id="MF_00020"/>
    </source>
</evidence>
<protein>
    <recommendedName>
        <fullName evidence="8">Acetate kinase</fullName>
        <ecNumber evidence="8">2.7.2.1</ecNumber>
    </recommendedName>
    <alternativeName>
        <fullName evidence="8">Acetokinase</fullName>
    </alternativeName>
</protein>
<dbReference type="UniPathway" id="UPA00340">
    <property type="reaction ID" value="UER00458"/>
</dbReference>
<feature type="binding site" evidence="8">
    <location>
        <begin position="300"/>
        <end position="304"/>
    </location>
    <ligand>
        <name>ATP</name>
        <dbReference type="ChEBI" id="CHEBI:30616"/>
    </ligand>
</feature>
<proteinExistence type="inferred from homology"/>
<dbReference type="STRING" id="1856405.BFC17_08450"/>
<evidence type="ECO:0000256" key="3">
    <source>
        <dbReference type="ARBA" id="ARBA00022723"/>
    </source>
</evidence>
<evidence type="ECO:0000313" key="11">
    <source>
        <dbReference type="Proteomes" id="UP000176037"/>
    </source>
</evidence>
<dbReference type="Gene3D" id="3.30.420.40">
    <property type="match status" value="2"/>
</dbReference>
<evidence type="ECO:0000256" key="5">
    <source>
        <dbReference type="ARBA" id="ARBA00022777"/>
    </source>
</evidence>
<accession>A0A1E8F8J1</accession>
<dbReference type="EMBL" id="MJIC01000021">
    <property type="protein sequence ID" value="OFI32237.1"/>
    <property type="molecule type" value="Genomic_DNA"/>
</dbReference>
<dbReference type="Proteomes" id="UP000176037">
    <property type="component" value="Unassembled WGS sequence"/>
</dbReference>
<sequence length="365" mass="39442">MNTVQSEPHYLILNSGSSTLKYAVFNAANLEVLERGVFELTATNYAETLEEVLHHGGYVTAVGHRVVHGGTAYTDPLLINDASLQALDELCELAPLHQPHNLHAVKVLRELHPELTQVACFDTAFHQTQPPLHTRYAIPARLSDQGIRRYGFHGLSYDYISRQLARHTANQGGKAVVLHLGSGASGCAMLNGKSISSTMGFTALDGLMMATRCGTIDPGLVLHCVTQLNMSATDVTNMLYKESGLQGSSGISGDMRKLIEQSDNQAATDAIALYCHYIVRAVGSLCAELQGLDSLVFTAGVGENQPLIRQQVADKLSWLGVELDEQANQAGELVISTAQSAVKVMVIATNEEWIIAHQMKSLLGH</sequence>
<keyword evidence="2 8" id="KW-0808">Transferase</keyword>
<dbReference type="OrthoDB" id="9802453at2"/>
<dbReference type="HAMAP" id="MF_00020">
    <property type="entry name" value="Acetate_kinase"/>
    <property type="match status" value="1"/>
</dbReference>
<dbReference type="InterPro" id="IPR043129">
    <property type="entry name" value="ATPase_NBD"/>
</dbReference>
<feature type="binding site" evidence="8">
    <location>
        <begin position="179"/>
        <end position="183"/>
    </location>
    <ligand>
        <name>ATP</name>
        <dbReference type="ChEBI" id="CHEBI:30616"/>
    </ligand>
</feature>
<feature type="binding site" evidence="8">
    <location>
        <position position="14"/>
    </location>
    <ligand>
        <name>Mg(2+)</name>
        <dbReference type="ChEBI" id="CHEBI:18420"/>
    </ligand>
</feature>
<feature type="active site" description="Proton donor/acceptor" evidence="8">
    <location>
        <position position="122"/>
    </location>
</feature>
<comment type="similarity">
    <text evidence="8 9">Belongs to the acetokinase family.</text>
</comment>
<dbReference type="GO" id="GO:0006083">
    <property type="term" value="P:acetate metabolic process"/>
    <property type="evidence" value="ECO:0007669"/>
    <property type="project" value="TreeGrafter"/>
</dbReference>
<comment type="subcellular location">
    <subcellularLocation>
        <location evidence="8">Cytoplasm</location>
    </subcellularLocation>
</comment>
<dbReference type="EC" id="2.7.2.1" evidence="8"/>
<keyword evidence="3 8" id="KW-0479">Metal-binding</keyword>